<proteinExistence type="predicted"/>
<evidence type="ECO:0000313" key="1">
    <source>
        <dbReference type="EMBL" id="GBM89695.1"/>
    </source>
</evidence>
<comment type="caution">
    <text evidence="1">The sequence shown here is derived from an EMBL/GenBank/DDBJ whole genome shotgun (WGS) entry which is preliminary data.</text>
</comment>
<dbReference type="Proteomes" id="UP000499080">
    <property type="component" value="Unassembled WGS sequence"/>
</dbReference>
<sequence length="78" mass="8626">MAPSLHSSPSPPHPPPLIELIFHRKNRTHSKQATSTLFEFLARRAKNIVCYCRRGKVSALALATKQEQTTNTNTPGSS</sequence>
<gene>
    <name evidence="1" type="ORF">AVEN_173209_1</name>
</gene>
<protein>
    <submittedName>
        <fullName evidence="1">Uncharacterized protein</fullName>
    </submittedName>
</protein>
<name>A0A4Y2JIH4_ARAVE</name>
<reference evidence="1 2" key="1">
    <citation type="journal article" date="2019" name="Sci. Rep.">
        <title>Orb-weaving spider Araneus ventricosus genome elucidates the spidroin gene catalogue.</title>
        <authorList>
            <person name="Kono N."/>
            <person name="Nakamura H."/>
            <person name="Ohtoshi R."/>
            <person name="Moran D.A.P."/>
            <person name="Shinohara A."/>
            <person name="Yoshida Y."/>
            <person name="Fujiwara M."/>
            <person name="Mori M."/>
            <person name="Tomita M."/>
            <person name="Arakawa K."/>
        </authorList>
    </citation>
    <scope>NUCLEOTIDE SEQUENCE [LARGE SCALE GENOMIC DNA]</scope>
</reference>
<keyword evidence="2" id="KW-1185">Reference proteome</keyword>
<evidence type="ECO:0000313" key="2">
    <source>
        <dbReference type="Proteomes" id="UP000499080"/>
    </source>
</evidence>
<organism evidence="1 2">
    <name type="scientific">Araneus ventricosus</name>
    <name type="common">Orbweaver spider</name>
    <name type="synonym">Epeira ventricosa</name>
    <dbReference type="NCBI Taxonomy" id="182803"/>
    <lineage>
        <taxon>Eukaryota</taxon>
        <taxon>Metazoa</taxon>
        <taxon>Ecdysozoa</taxon>
        <taxon>Arthropoda</taxon>
        <taxon>Chelicerata</taxon>
        <taxon>Arachnida</taxon>
        <taxon>Araneae</taxon>
        <taxon>Araneomorphae</taxon>
        <taxon>Entelegynae</taxon>
        <taxon>Araneoidea</taxon>
        <taxon>Araneidae</taxon>
        <taxon>Araneus</taxon>
    </lineage>
</organism>
<accession>A0A4Y2JIH4</accession>
<dbReference type="EMBL" id="BGPR01003564">
    <property type="protein sequence ID" value="GBM89695.1"/>
    <property type="molecule type" value="Genomic_DNA"/>
</dbReference>
<dbReference type="AlphaFoldDB" id="A0A4Y2JIH4"/>